<accession>A0A9W9V8J9</accession>
<keyword evidence="2" id="KW-1185">Reference proteome</keyword>
<reference evidence="1" key="1">
    <citation type="submission" date="2022-12" db="EMBL/GenBank/DDBJ databases">
        <authorList>
            <person name="Petersen C."/>
        </authorList>
    </citation>
    <scope>NUCLEOTIDE SEQUENCE</scope>
    <source>
        <strain evidence="1">IBT 3081</strain>
    </source>
</reference>
<dbReference type="GeneID" id="81461782"/>
<proteinExistence type="predicted"/>
<name>A0A9W9V8J9_9EURO</name>
<comment type="caution">
    <text evidence="1">The sequence shown here is derived from an EMBL/GenBank/DDBJ whole genome shotgun (WGS) entry which is preliminary data.</text>
</comment>
<evidence type="ECO:0000313" key="2">
    <source>
        <dbReference type="Proteomes" id="UP001147752"/>
    </source>
</evidence>
<evidence type="ECO:0000313" key="1">
    <source>
        <dbReference type="EMBL" id="KAJ5372863.1"/>
    </source>
</evidence>
<sequence length="130" mass="14135">MAIYLGWNTGRERGQISISEYLLVDPEVWVIDGDAAVVAVAISAEIELEVELELGGFRSAAAHMLAKSRRPDVISEAMSLSDPQFEAEHWIAVLPSLSSFASIAVQTHCRSDSLVLEAESLVQEVPTPLE</sequence>
<dbReference type="EMBL" id="JAPZBT010000002">
    <property type="protein sequence ID" value="KAJ5372863.1"/>
    <property type="molecule type" value="Genomic_DNA"/>
</dbReference>
<gene>
    <name evidence="1" type="ORF">N7517_004869</name>
</gene>
<dbReference type="AlphaFoldDB" id="A0A9W9V8J9"/>
<organism evidence="1 2">
    <name type="scientific">Penicillium concentricum</name>
    <dbReference type="NCBI Taxonomy" id="293559"/>
    <lineage>
        <taxon>Eukaryota</taxon>
        <taxon>Fungi</taxon>
        <taxon>Dikarya</taxon>
        <taxon>Ascomycota</taxon>
        <taxon>Pezizomycotina</taxon>
        <taxon>Eurotiomycetes</taxon>
        <taxon>Eurotiomycetidae</taxon>
        <taxon>Eurotiales</taxon>
        <taxon>Aspergillaceae</taxon>
        <taxon>Penicillium</taxon>
    </lineage>
</organism>
<dbReference type="Proteomes" id="UP001147752">
    <property type="component" value="Unassembled WGS sequence"/>
</dbReference>
<reference evidence="1" key="2">
    <citation type="journal article" date="2023" name="IMA Fungus">
        <title>Comparative genomic study of the Penicillium genus elucidates a diverse pangenome and 15 lateral gene transfer events.</title>
        <authorList>
            <person name="Petersen C."/>
            <person name="Sorensen T."/>
            <person name="Nielsen M.R."/>
            <person name="Sondergaard T.E."/>
            <person name="Sorensen J.L."/>
            <person name="Fitzpatrick D.A."/>
            <person name="Frisvad J.C."/>
            <person name="Nielsen K.L."/>
        </authorList>
    </citation>
    <scope>NUCLEOTIDE SEQUENCE</scope>
    <source>
        <strain evidence="1">IBT 3081</strain>
    </source>
</reference>
<protein>
    <submittedName>
        <fullName evidence="1">Uncharacterized protein</fullName>
    </submittedName>
</protein>
<dbReference type="RefSeq" id="XP_056578849.1">
    <property type="nucleotide sequence ID" value="XM_056722599.1"/>
</dbReference>